<dbReference type="RefSeq" id="WP_313982218.1">
    <property type="nucleotide sequence ID" value="NZ_JASJOS010000009.1"/>
</dbReference>
<dbReference type="EMBL" id="JASJOS010000009">
    <property type="protein sequence ID" value="MDJ1482840.1"/>
    <property type="molecule type" value="Genomic_DNA"/>
</dbReference>
<organism evidence="1 2">
    <name type="scientific">Xanthocytophaga flava</name>
    <dbReference type="NCBI Taxonomy" id="3048013"/>
    <lineage>
        <taxon>Bacteria</taxon>
        <taxon>Pseudomonadati</taxon>
        <taxon>Bacteroidota</taxon>
        <taxon>Cytophagia</taxon>
        <taxon>Cytophagales</taxon>
        <taxon>Rhodocytophagaceae</taxon>
        <taxon>Xanthocytophaga</taxon>
    </lineage>
</organism>
<sequence length="348" mass="38462">MNKYTRVGLALLTCGLLAACDKRHDDVVEPISLEKFPKQIVLSDEGDGDIEDEDKVSIGIELLKQYDPSGEDLEGVVNPLKEAVTVSFEIKDLEGFSNLSDYVKGGTAFYEIDDCTTSEDESIDLNFSLDLATGKGSVVFPAGVESIEIELETDEDFFDDKTLNTEKRGFTFALTGISASTENVVVNTANEFAYLVLDDEAVFGEWEVDASDATEFAAFKNLFGSFDESIANLESTDIDKIEIEFGYEGFQLKITLNETEPDECDASELVNKEIELEGEYGGDIEDLFATLNGSLEFSEEIEQEDGKVVEFTLEGEYAIDPVDTEKLTLTLKGEYLDDIPETTLHLKK</sequence>
<reference evidence="1" key="1">
    <citation type="submission" date="2023-05" db="EMBL/GenBank/DDBJ databases">
        <authorList>
            <person name="Zhang X."/>
        </authorList>
    </citation>
    <scope>NUCLEOTIDE SEQUENCE</scope>
    <source>
        <strain evidence="1">YF14B1</strain>
    </source>
</reference>
<evidence type="ECO:0000313" key="2">
    <source>
        <dbReference type="Proteomes" id="UP001241110"/>
    </source>
</evidence>
<dbReference type="AlphaFoldDB" id="A0AAE3QSU1"/>
<dbReference type="PROSITE" id="PS51257">
    <property type="entry name" value="PROKAR_LIPOPROTEIN"/>
    <property type="match status" value="1"/>
</dbReference>
<gene>
    <name evidence="1" type="ORF">QNI16_20230</name>
</gene>
<comment type="caution">
    <text evidence="1">The sequence shown here is derived from an EMBL/GenBank/DDBJ whole genome shotgun (WGS) entry which is preliminary data.</text>
</comment>
<evidence type="ECO:0000313" key="1">
    <source>
        <dbReference type="EMBL" id="MDJ1482840.1"/>
    </source>
</evidence>
<accession>A0AAE3QSU1</accession>
<proteinExistence type="predicted"/>
<name>A0AAE3QSU1_9BACT</name>
<dbReference type="Proteomes" id="UP001241110">
    <property type="component" value="Unassembled WGS sequence"/>
</dbReference>
<protein>
    <submittedName>
        <fullName evidence="1">Uncharacterized protein</fullName>
    </submittedName>
</protein>